<evidence type="ECO:0000259" key="6">
    <source>
        <dbReference type="PROSITE" id="PS51462"/>
    </source>
</evidence>
<keyword evidence="3" id="KW-0479">Metal-binding</keyword>
<dbReference type="OrthoDB" id="9804563at2"/>
<organism evidence="7 8">
    <name type="scientific">Halobacillus litoralis</name>
    <dbReference type="NCBI Taxonomy" id="45668"/>
    <lineage>
        <taxon>Bacteria</taxon>
        <taxon>Bacillati</taxon>
        <taxon>Bacillota</taxon>
        <taxon>Bacilli</taxon>
        <taxon>Bacillales</taxon>
        <taxon>Bacillaceae</taxon>
        <taxon>Halobacillus</taxon>
    </lineage>
</organism>
<protein>
    <submittedName>
        <fullName evidence="7">NUDIX domain-containing protein</fullName>
    </submittedName>
</protein>
<keyword evidence="5" id="KW-0460">Magnesium</keyword>
<dbReference type="AlphaFoldDB" id="A0A845DXK1"/>
<accession>A0A845DXK1</accession>
<dbReference type="InterPro" id="IPR015797">
    <property type="entry name" value="NUDIX_hydrolase-like_dom_sf"/>
</dbReference>
<evidence type="ECO:0000256" key="3">
    <source>
        <dbReference type="ARBA" id="ARBA00022723"/>
    </source>
</evidence>
<dbReference type="PANTHER" id="PTHR43758">
    <property type="entry name" value="7,8-DIHYDRO-8-OXOGUANINE TRIPHOSPHATASE"/>
    <property type="match status" value="1"/>
</dbReference>
<keyword evidence="4" id="KW-0378">Hydrolase</keyword>
<comment type="caution">
    <text evidence="7">The sequence shown here is derived from an EMBL/GenBank/DDBJ whole genome shotgun (WGS) entry which is preliminary data.</text>
</comment>
<dbReference type="SUPFAM" id="SSF55811">
    <property type="entry name" value="Nudix"/>
    <property type="match status" value="1"/>
</dbReference>
<dbReference type="PANTHER" id="PTHR43758:SF2">
    <property type="entry name" value="OXIDIZED PURINE NUCLEOSIDE TRIPHOSPHATE HYDROLASE"/>
    <property type="match status" value="1"/>
</dbReference>
<dbReference type="GO" id="GO:0016818">
    <property type="term" value="F:hydrolase activity, acting on acid anhydrides, in phosphorus-containing anhydrides"/>
    <property type="evidence" value="ECO:0007669"/>
    <property type="project" value="TreeGrafter"/>
</dbReference>
<dbReference type="GO" id="GO:0005737">
    <property type="term" value="C:cytoplasm"/>
    <property type="evidence" value="ECO:0007669"/>
    <property type="project" value="TreeGrafter"/>
</dbReference>
<dbReference type="CDD" id="cd18886">
    <property type="entry name" value="NUDIX_MutT_Nudt1"/>
    <property type="match status" value="1"/>
</dbReference>
<dbReference type="GO" id="GO:0046872">
    <property type="term" value="F:metal ion binding"/>
    <property type="evidence" value="ECO:0007669"/>
    <property type="project" value="UniProtKB-KW"/>
</dbReference>
<feature type="domain" description="Nudix hydrolase" evidence="6">
    <location>
        <begin position="13"/>
        <end position="147"/>
    </location>
</feature>
<dbReference type="PROSITE" id="PS51462">
    <property type="entry name" value="NUDIX"/>
    <property type="match status" value="1"/>
</dbReference>
<comment type="cofactor">
    <cofactor evidence="1">
        <name>Mg(2+)</name>
        <dbReference type="ChEBI" id="CHEBI:18420"/>
    </cofactor>
</comment>
<evidence type="ECO:0000313" key="7">
    <source>
        <dbReference type="EMBL" id="MYL48127.1"/>
    </source>
</evidence>
<sequence length="179" mass="20250">MNNSSLIAEEGEILDIGYTICFIKRGEELLLLNRNSPPVQGLWNGVGGKIEKGETPLSSVQREVAEETNLFLEKNLFEYKGTISWAIDGEGSGGMEVFVVRINDDDLYPAPFEMDEGILAWKSVSWILSEDNHGVSPMIPYYLHTVLNENQEVHHHFTVRHGKIIEYAKGRERKHIVVP</sequence>
<evidence type="ECO:0000313" key="8">
    <source>
        <dbReference type="Proteomes" id="UP000447393"/>
    </source>
</evidence>
<evidence type="ECO:0000256" key="2">
    <source>
        <dbReference type="ARBA" id="ARBA00005582"/>
    </source>
</evidence>
<gene>
    <name evidence="7" type="ORF">GLV98_01460</name>
</gene>
<evidence type="ECO:0000256" key="5">
    <source>
        <dbReference type="ARBA" id="ARBA00022842"/>
    </source>
</evidence>
<dbReference type="InterPro" id="IPR000086">
    <property type="entry name" value="NUDIX_hydrolase_dom"/>
</dbReference>
<dbReference type="Proteomes" id="UP000447393">
    <property type="component" value="Unassembled WGS sequence"/>
</dbReference>
<dbReference type="EMBL" id="WMEZ01000001">
    <property type="protein sequence ID" value="MYL48127.1"/>
    <property type="molecule type" value="Genomic_DNA"/>
</dbReference>
<evidence type="ECO:0000256" key="1">
    <source>
        <dbReference type="ARBA" id="ARBA00001946"/>
    </source>
</evidence>
<dbReference type="Gene3D" id="3.90.79.10">
    <property type="entry name" value="Nucleoside Triphosphate Pyrophosphohydrolase"/>
    <property type="match status" value="1"/>
</dbReference>
<evidence type="ECO:0000256" key="4">
    <source>
        <dbReference type="ARBA" id="ARBA00022801"/>
    </source>
</evidence>
<comment type="similarity">
    <text evidence="2">Belongs to the Nudix hydrolase family.</text>
</comment>
<dbReference type="Pfam" id="PF00293">
    <property type="entry name" value="NUDIX"/>
    <property type="match status" value="1"/>
</dbReference>
<name>A0A845DXK1_9BACI</name>
<reference evidence="7 8" key="1">
    <citation type="submission" date="2019-11" db="EMBL/GenBank/DDBJ databases">
        <title>Genome sequences of 17 halophilic strains isolated from different environments.</title>
        <authorList>
            <person name="Furrow R.E."/>
        </authorList>
    </citation>
    <scope>NUCLEOTIDE SEQUENCE [LARGE SCALE GENOMIC DNA]</scope>
    <source>
        <strain evidence="7 8">22505_10_Sand</strain>
    </source>
</reference>
<proteinExistence type="inferred from homology"/>